<dbReference type="KEGG" id="mfa:Mfla_0487"/>
<dbReference type="AlphaFoldDB" id="Q1H430"/>
<evidence type="ECO:0000313" key="4">
    <source>
        <dbReference type="Proteomes" id="UP000002440"/>
    </source>
</evidence>
<feature type="domain" description="Glycosyl transferase family 1" evidence="1">
    <location>
        <begin position="173"/>
        <end position="319"/>
    </location>
</feature>
<dbReference type="CAZy" id="GT4">
    <property type="family name" value="Glycosyltransferase Family 4"/>
</dbReference>
<evidence type="ECO:0000259" key="2">
    <source>
        <dbReference type="Pfam" id="PF13439"/>
    </source>
</evidence>
<feature type="domain" description="Glycosyltransferase subfamily 4-like N-terminal" evidence="2">
    <location>
        <begin position="18"/>
        <end position="128"/>
    </location>
</feature>
<sequence length="355" mass="39330">MKIAQIAPLFEAVPPRLYGGTERVVASICDALVKAGHQVDLYASGDSQSKARLIPCRERALRLDPAPLKSDIAAHYTLLDEVRRHAGEYDILHFHTDMLHFPFFEPIASKTLTTLHGRLDMADLPNAFKRWRQFPLVSISNDQRRALPGANWAGTVYHGLDPALYRFNPNPQGGYLAFLGRISPEKRPDRAIAIARKAGIPLKIAAKVDAADLNYYNDVIKPLLNQADVEFIGEITDAQKNDFLGNALALLFPVDWPEPFGLVMIEAMACGTPVIAWRCGSVPEIIEPGRNGFIVTDEHQAAAACHAATTLDRAKVREAFDMRFTSDVMAEHYLKLYKRLAASANDDNLMESQVG</sequence>
<dbReference type="InterPro" id="IPR001296">
    <property type="entry name" value="Glyco_trans_1"/>
</dbReference>
<gene>
    <name evidence="3" type="ordered locus">Mfla_0487</name>
</gene>
<evidence type="ECO:0000259" key="1">
    <source>
        <dbReference type="Pfam" id="PF00534"/>
    </source>
</evidence>
<dbReference type="STRING" id="265072.Mfla_0487"/>
<organism evidence="3 4">
    <name type="scientific">Methylobacillus flagellatus (strain ATCC 51484 / DSM 6875 / VKM B-1610 / KT)</name>
    <dbReference type="NCBI Taxonomy" id="265072"/>
    <lineage>
        <taxon>Bacteria</taxon>
        <taxon>Pseudomonadati</taxon>
        <taxon>Pseudomonadota</taxon>
        <taxon>Betaproteobacteria</taxon>
        <taxon>Nitrosomonadales</taxon>
        <taxon>Methylophilaceae</taxon>
        <taxon>Methylobacillus</taxon>
    </lineage>
</organism>
<dbReference type="SUPFAM" id="SSF53756">
    <property type="entry name" value="UDP-Glycosyltransferase/glycogen phosphorylase"/>
    <property type="match status" value="1"/>
</dbReference>
<keyword evidence="4" id="KW-1185">Reference proteome</keyword>
<dbReference type="CDD" id="cd03802">
    <property type="entry name" value="GT4_AviGT4-like"/>
    <property type="match status" value="1"/>
</dbReference>
<name>Q1H430_METFK</name>
<dbReference type="Gene3D" id="3.40.50.2000">
    <property type="entry name" value="Glycogen Phosphorylase B"/>
    <property type="match status" value="2"/>
</dbReference>
<protein>
    <submittedName>
        <fullName evidence="3">Glycosyl transferase, group 1</fullName>
    </submittedName>
</protein>
<evidence type="ECO:0000313" key="3">
    <source>
        <dbReference type="EMBL" id="ABE48757.1"/>
    </source>
</evidence>
<proteinExistence type="predicted"/>
<dbReference type="OrthoDB" id="9801609at2"/>
<reference evidence="3 4" key="1">
    <citation type="submission" date="2006-03" db="EMBL/GenBank/DDBJ databases">
        <title>Complete sequence of Methylobacillus flagellatus KT.</title>
        <authorList>
            <consortium name="US DOE Joint Genome Institute"/>
            <person name="Copeland A."/>
            <person name="Lucas S."/>
            <person name="Lapidus A."/>
            <person name="Barry K."/>
            <person name="Detter J.C."/>
            <person name="Glavina del Rio T."/>
            <person name="Hammon N."/>
            <person name="Israni S."/>
            <person name="Dalin E."/>
            <person name="Tice H."/>
            <person name="Pitluck S."/>
            <person name="Brettin T."/>
            <person name="Bruce D."/>
            <person name="Han C."/>
            <person name="Tapia R."/>
            <person name="Saunders E."/>
            <person name="Gilna P."/>
            <person name="Schmutz J."/>
            <person name="Larimer F."/>
            <person name="Land M."/>
            <person name="Kyrpides N."/>
            <person name="Anderson I."/>
            <person name="Richardson P."/>
        </authorList>
    </citation>
    <scope>NUCLEOTIDE SEQUENCE [LARGE SCALE GENOMIC DNA]</scope>
    <source>
        <strain evidence="4">KT / ATCC 51484 / DSM 6875</strain>
    </source>
</reference>
<dbReference type="Pfam" id="PF13439">
    <property type="entry name" value="Glyco_transf_4"/>
    <property type="match status" value="1"/>
</dbReference>
<accession>Q1H430</accession>
<dbReference type="PANTHER" id="PTHR12526">
    <property type="entry name" value="GLYCOSYLTRANSFERASE"/>
    <property type="match status" value="1"/>
</dbReference>
<dbReference type="Pfam" id="PF00534">
    <property type="entry name" value="Glycos_transf_1"/>
    <property type="match status" value="1"/>
</dbReference>
<keyword evidence="3" id="KW-0808">Transferase</keyword>
<dbReference type="Proteomes" id="UP000002440">
    <property type="component" value="Chromosome"/>
</dbReference>
<dbReference type="PANTHER" id="PTHR12526:SF595">
    <property type="entry name" value="BLL5217 PROTEIN"/>
    <property type="match status" value="1"/>
</dbReference>
<dbReference type="HOGENOM" id="CLU_042257_1_0_4"/>
<dbReference type="eggNOG" id="COG0438">
    <property type="taxonomic scope" value="Bacteria"/>
</dbReference>
<dbReference type="RefSeq" id="WP_011478854.1">
    <property type="nucleotide sequence ID" value="NC_007947.1"/>
</dbReference>
<dbReference type="GO" id="GO:0016757">
    <property type="term" value="F:glycosyltransferase activity"/>
    <property type="evidence" value="ECO:0007669"/>
    <property type="project" value="InterPro"/>
</dbReference>
<dbReference type="InterPro" id="IPR028098">
    <property type="entry name" value="Glyco_trans_4-like_N"/>
</dbReference>
<dbReference type="EMBL" id="CP000284">
    <property type="protein sequence ID" value="ABE48757.1"/>
    <property type="molecule type" value="Genomic_DNA"/>
</dbReference>